<dbReference type="InterPro" id="IPR003439">
    <property type="entry name" value="ABC_transporter-like_ATP-bd"/>
</dbReference>
<proteinExistence type="inferred from homology"/>
<dbReference type="PROSITE" id="PS50893">
    <property type="entry name" value="ABC_TRANSPORTER_2"/>
    <property type="match status" value="1"/>
</dbReference>
<dbReference type="InterPro" id="IPR003593">
    <property type="entry name" value="AAA+_ATPase"/>
</dbReference>
<dbReference type="Pfam" id="PF00005">
    <property type="entry name" value="ABC_tran"/>
    <property type="match status" value="1"/>
</dbReference>
<feature type="domain" description="ABC transporter" evidence="7">
    <location>
        <begin position="7"/>
        <end position="241"/>
    </location>
</feature>
<dbReference type="InterPro" id="IPR050153">
    <property type="entry name" value="Metal_Ion_Import_ABC"/>
</dbReference>
<organism evidence="8 9">
    <name type="scientific">Paracoccus pacificus</name>
    <dbReference type="NCBI Taxonomy" id="1463598"/>
    <lineage>
        <taxon>Bacteria</taxon>
        <taxon>Pseudomonadati</taxon>
        <taxon>Pseudomonadota</taxon>
        <taxon>Alphaproteobacteria</taxon>
        <taxon>Rhodobacterales</taxon>
        <taxon>Paracoccaceae</taxon>
        <taxon>Paracoccus</taxon>
    </lineage>
</organism>
<keyword evidence="6" id="KW-0406">Ion transport</keyword>
<dbReference type="SUPFAM" id="SSF52540">
    <property type="entry name" value="P-loop containing nucleoside triphosphate hydrolases"/>
    <property type="match status" value="1"/>
</dbReference>
<comment type="caution">
    <text evidence="8">The sequence shown here is derived from an EMBL/GenBank/DDBJ whole genome shotgun (WGS) entry which is preliminary data.</text>
</comment>
<comment type="similarity">
    <text evidence="1">Belongs to the ABC transporter superfamily.</text>
</comment>
<dbReference type="InterPro" id="IPR017871">
    <property type="entry name" value="ABC_transporter-like_CS"/>
</dbReference>
<evidence type="ECO:0000256" key="3">
    <source>
        <dbReference type="ARBA" id="ARBA00022741"/>
    </source>
</evidence>
<name>A0ABW4R737_9RHOB</name>
<evidence type="ECO:0000256" key="2">
    <source>
        <dbReference type="ARBA" id="ARBA00022448"/>
    </source>
</evidence>
<dbReference type="PROSITE" id="PS00211">
    <property type="entry name" value="ABC_TRANSPORTER_1"/>
    <property type="match status" value="1"/>
</dbReference>
<evidence type="ECO:0000256" key="4">
    <source>
        <dbReference type="ARBA" id="ARBA00022840"/>
    </source>
</evidence>
<dbReference type="SMART" id="SM00382">
    <property type="entry name" value="AAA"/>
    <property type="match status" value="1"/>
</dbReference>
<evidence type="ECO:0000259" key="7">
    <source>
        <dbReference type="PROSITE" id="PS50893"/>
    </source>
</evidence>
<gene>
    <name evidence="8" type="ORF">ACFSCT_07160</name>
</gene>
<protein>
    <submittedName>
        <fullName evidence="8">Manganese/iron ABC transporter ATP-binding protein</fullName>
    </submittedName>
</protein>
<dbReference type="RefSeq" id="WP_379141400.1">
    <property type="nucleotide sequence ID" value="NZ_JBHUEN010000019.1"/>
</dbReference>
<evidence type="ECO:0000313" key="8">
    <source>
        <dbReference type="EMBL" id="MFD1881494.1"/>
    </source>
</evidence>
<evidence type="ECO:0000256" key="6">
    <source>
        <dbReference type="ARBA" id="ARBA00023065"/>
    </source>
</evidence>
<dbReference type="GO" id="GO:0005524">
    <property type="term" value="F:ATP binding"/>
    <property type="evidence" value="ECO:0007669"/>
    <property type="project" value="UniProtKB-KW"/>
</dbReference>
<keyword evidence="9" id="KW-1185">Reference proteome</keyword>
<sequence>MNDPLGIMAQDLTVTYRNGHTALRDATFAVPQGSITALVGVNGAGKSTIFKALMGFVPASRGQVRMLGLPVEQALARRLVAYVPQSEEVDWSFPVLVEDVVMMGRYGHMGMLRRPGPADHAAVASALDRVGMGGFRDRQIGELSGGQKKRVFLARALAQDSRIVLLDEPFTGVDVKTEQAIITLLREMRDEGRVMLVSTHDLGSVPEFCDRVVLVKGTVLAFGPTAEVFTPANLRRAFGGVLRHFVLGGNDLHDDADARAVDVFTDDERPLIFYDDQHKTGGPGG</sequence>
<dbReference type="CDD" id="cd03235">
    <property type="entry name" value="ABC_Metallic_Cations"/>
    <property type="match status" value="1"/>
</dbReference>
<dbReference type="InterPro" id="IPR027417">
    <property type="entry name" value="P-loop_NTPase"/>
</dbReference>
<dbReference type="NCBIfam" id="NF011630">
    <property type="entry name" value="PRK15056.1"/>
    <property type="match status" value="1"/>
</dbReference>
<keyword evidence="5" id="KW-0862">Zinc</keyword>
<keyword evidence="3" id="KW-0547">Nucleotide-binding</keyword>
<dbReference type="PANTHER" id="PTHR42734:SF5">
    <property type="entry name" value="IRON TRANSPORT SYSTEM ATP-BINDING PROTEIN HI_0361-RELATED"/>
    <property type="match status" value="1"/>
</dbReference>
<reference evidence="9" key="1">
    <citation type="journal article" date="2019" name="Int. J. Syst. Evol. Microbiol.">
        <title>The Global Catalogue of Microorganisms (GCM) 10K type strain sequencing project: providing services to taxonomists for standard genome sequencing and annotation.</title>
        <authorList>
            <consortium name="The Broad Institute Genomics Platform"/>
            <consortium name="The Broad Institute Genome Sequencing Center for Infectious Disease"/>
            <person name="Wu L."/>
            <person name="Ma J."/>
        </authorList>
    </citation>
    <scope>NUCLEOTIDE SEQUENCE [LARGE SCALE GENOMIC DNA]</scope>
    <source>
        <strain evidence="9">CCUG 56029</strain>
    </source>
</reference>
<keyword evidence="2" id="KW-0813">Transport</keyword>
<evidence type="ECO:0000256" key="5">
    <source>
        <dbReference type="ARBA" id="ARBA00022906"/>
    </source>
</evidence>
<keyword evidence="4 8" id="KW-0067">ATP-binding</keyword>
<dbReference type="Proteomes" id="UP001597213">
    <property type="component" value="Unassembled WGS sequence"/>
</dbReference>
<evidence type="ECO:0000313" key="9">
    <source>
        <dbReference type="Proteomes" id="UP001597213"/>
    </source>
</evidence>
<dbReference type="EMBL" id="JBHUEN010000019">
    <property type="protein sequence ID" value="MFD1881494.1"/>
    <property type="molecule type" value="Genomic_DNA"/>
</dbReference>
<evidence type="ECO:0000256" key="1">
    <source>
        <dbReference type="ARBA" id="ARBA00005417"/>
    </source>
</evidence>
<keyword evidence="5" id="KW-0864">Zinc transport</keyword>
<dbReference type="PANTHER" id="PTHR42734">
    <property type="entry name" value="METAL TRANSPORT SYSTEM ATP-BINDING PROTEIN TM_0124-RELATED"/>
    <property type="match status" value="1"/>
</dbReference>
<dbReference type="Gene3D" id="3.40.50.300">
    <property type="entry name" value="P-loop containing nucleotide triphosphate hydrolases"/>
    <property type="match status" value="1"/>
</dbReference>
<accession>A0ABW4R737</accession>